<protein>
    <recommendedName>
        <fullName evidence="6">Small ribosomal subunit protein bS1</fullName>
    </recommendedName>
    <alternativeName>
        <fullName evidence="7">30S ribosomal protein S1</fullName>
    </alternativeName>
</protein>
<dbReference type="EMBL" id="JACQRX010000380">
    <property type="protein sequence ID" value="MBI4252526.1"/>
    <property type="molecule type" value="Genomic_DNA"/>
</dbReference>
<name>A0A932ZW79_UNCTE</name>
<evidence type="ECO:0000313" key="10">
    <source>
        <dbReference type="EMBL" id="MBI4252526.1"/>
    </source>
</evidence>
<feature type="domain" description="S1 motif" evidence="9">
    <location>
        <begin position="79"/>
        <end position="149"/>
    </location>
</feature>
<organism evidence="10 11">
    <name type="scientific">Tectimicrobiota bacterium</name>
    <dbReference type="NCBI Taxonomy" id="2528274"/>
    <lineage>
        <taxon>Bacteria</taxon>
        <taxon>Pseudomonadati</taxon>
        <taxon>Nitrospinota/Tectimicrobiota group</taxon>
        <taxon>Candidatus Tectimicrobiota</taxon>
    </lineage>
</organism>
<evidence type="ECO:0000256" key="7">
    <source>
        <dbReference type="ARBA" id="ARBA00035517"/>
    </source>
</evidence>
<dbReference type="Pfam" id="PF00575">
    <property type="entry name" value="S1"/>
    <property type="match status" value="4"/>
</dbReference>
<dbReference type="InterPro" id="IPR003029">
    <property type="entry name" value="S1_domain"/>
</dbReference>
<feature type="domain" description="S1 motif" evidence="9">
    <location>
        <begin position="166"/>
        <end position="236"/>
    </location>
</feature>
<dbReference type="Gene3D" id="2.40.50.140">
    <property type="entry name" value="Nucleic acid-binding proteins"/>
    <property type="match status" value="4"/>
</dbReference>
<sequence>VKNITDYGAFIDLGGIDGLLHITDMSWGRVSHPSELLSIGDTVKVAVLKYDRERERVSLGHKQITPDPWEDVEIKYPITGRVKGRVVSITDYGAFVELEQGVEGLVHVSEMSWTRRVRHPSKIVQVGDIVEAVVLNLDKEARRISLGMKQIEANPWTTVEAKYPVGTKVQGKVRNLTEFGAFVALDEGIDGLIHISDISWSQRFKHPSEILRKGQEVEAVVLSVDVEKERLSLGMKQLAQDPWTDIDNRYAVGDDVEAKVTKITNFGVFAAPEDDLEGLVHISELSAQKVSKPEEVVRVGDVFRMRVIKIEPEQRRLGLSIRAYVEGTGEEALISRAPEPEPAEVSAPEGSGAAEDEAGEK</sequence>
<keyword evidence="4" id="KW-0689">Ribosomal protein</keyword>
<dbReference type="FunFam" id="2.40.50.140:FF:000011">
    <property type="entry name" value="30S ribosomal protein S1"/>
    <property type="match status" value="2"/>
</dbReference>
<evidence type="ECO:0000256" key="2">
    <source>
        <dbReference type="ARBA" id="ARBA00022737"/>
    </source>
</evidence>
<gene>
    <name evidence="10" type="ORF">HY618_08710</name>
</gene>
<keyword evidence="2" id="KW-0677">Repeat</keyword>
<evidence type="ECO:0000313" key="11">
    <source>
        <dbReference type="Proteomes" id="UP000752292"/>
    </source>
</evidence>
<dbReference type="AlphaFoldDB" id="A0A932ZW79"/>
<evidence type="ECO:0000256" key="1">
    <source>
        <dbReference type="ARBA" id="ARBA00006767"/>
    </source>
</evidence>
<feature type="domain" description="S1 motif" evidence="9">
    <location>
        <begin position="1"/>
        <end position="62"/>
    </location>
</feature>
<dbReference type="Proteomes" id="UP000752292">
    <property type="component" value="Unassembled WGS sequence"/>
</dbReference>
<dbReference type="GO" id="GO:0006412">
    <property type="term" value="P:translation"/>
    <property type="evidence" value="ECO:0007669"/>
    <property type="project" value="TreeGrafter"/>
</dbReference>
<feature type="region of interest" description="Disordered" evidence="8">
    <location>
        <begin position="331"/>
        <end position="361"/>
    </location>
</feature>
<comment type="similarity">
    <text evidence="1">Belongs to the bacterial ribosomal protein bS1 family.</text>
</comment>
<dbReference type="InterPro" id="IPR050437">
    <property type="entry name" value="Ribos_protein_bS1-like"/>
</dbReference>
<evidence type="ECO:0000256" key="8">
    <source>
        <dbReference type="SAM" id="MobiDB-lite"/>
    </source>
</evidence>
<dbReference type="SMART" id="SM00316">
    <property type="entry name" value="S1"/>
    <property type="match status" value="4"/>
</dbReference>
<dbReference type="SUPFAM" id="SSF50249">
    <property type="entry name" value="Nucleic acid-binding proteins"/>
    <property type="match status" value="4"/>
</dbReference>
<feature type="non-terminal residue" evidence="10">
    <location>
        <position position="1"/>
    </location>
</feature>
<feature type="compositionally biased region" description="Low complexity" evidence="8">
    <location>
        <begin position="343"/>
        <end position="353"/>
    </location>
</feature>
<evidence type="ECO:0000256" key="4">
    <source>
        <dbReference type="ARBA" id="ARBA00022980"/>
    </source>
</evidence>
<dbReference type="InterPro" id="IPR035104">
    <property type="entry name" value="Ribosomal_protein_S1-like"/>
</dbReference>
<feature type="domain" description="S1 motif" evidence="9">
    <location>
        <begin position="253"/>
        <end position="322"/>
    </location>
</feature>
<keyword evidence="3" id="KW-0694">RNA-binding</keyword>
<dbReference type="PRINTS" id="PR00681">
    <property type="entry name" value="RIBOSOMALS1"/>
</dbReference>
<dbReference type="CDD" id="cd05688">
    <property type="entry name" value="S1_RPS1_repeat_ec3"/>
    <property type="match status" value="1"/>
</dbReference>
<accession>A0A932ZW79</accession>
<dbReference type="PANTHER" id="PTHR10724:SF7">
    <property type="entry name" value="SMALL RIBOSOMAL SUBUNIT PROTEIN BS1C"/>
    <property type="match status" value="1"/>
</dbReference>
<dbReference type="GO" id="GO:0003735">
    <property type="term" value="F:structural constituent of ribosome"/>
    <property type="evidence" value="ECO:0007669"/>
    <property type="project" value="TreeGrafter"/>
</dbReference>
<dbReference type="GO" id="GO:0005840">
    <property type="term" value="C:ribosome"/>
    <property type="evidence" value="ECO:0007669"/>
    <property type="project" value="UniProtKB-KW"/>
</dbReference>
<comment type="caution">
    <text evidence="10">The sequence shown here is derived from an EMBL/GenBank/DDBJ whole genome shotgun (WGS) entry which is preliminary data.</text>
</comment>
<reference evidence="10" key="1">
    <citation type="submission" date="2020-07" db="EMBL/GenBank/DDBJ databases">
        <title>Huge and variable diversity of episymbiotic CPR bacteria and DPANN archaea in groundwater ecosystems.</title>
        <authorList>
            <person name="He C.Y."/>
            <person name="Keren R."/>
            <person name="Whittaker M."/>
            <person name="Farag I.F."/>
            <person name="Doudna J."/>
            <person name="Cate J.H.D."/>
            <person name="Banfield J.F."/>
        </authorList>
    </citation>
    <scope>NUCLEOTIDE SEQUENCE</scope>
    <source>
        <strain evidence="10">NC_groundwater_1370_Ag_S-0.2um_69_93</strain>
    </source>
</reference>
<dbReference type="PROSITE" id="PS50126">
    <property type="entry name" value="S1"/>
    <property type="match status" value="4"/>
</dbReference>
<evidence type="ECO:0000256" key="5">
    <source>
        <dbReference type="ARBA" id="ARBA00023274"/>
    </source>
</evidence>
<dbReference type="GO" id="GO:0003729">
    <property type="term" value="F:mRNA binding"/>
    <property type="evidence" value="ECO:0007669"/>
    <property type="project" value="TreeGrafter"/>
</dbReference>
<evidence type="ECO:0000256" key="6">
    <source>
        <dbReference type="ARBA" id="ARBA00035293"/>
    </source>
</evidence>
<dbReference type="InterPro" id="IPR012340">
    <property type="entry name" value="NA-bd_OB-fold"/>
</dbReference>
<evidence type="ECO:0000256" key="3">
    <source>
        <dbReference type="ARBA" id="ARBA00022884"/>
    </source>
</evidence>
<dbReference type="GO" id="GO:1990904">
    <property type="term" value="C:ribonucleoprotein complex"/>
    <property type="evidence" value="ECO:0007669"/>
    <property type="project" value="UniProtKB-KW"/>
</dbReference>
<dbReference type="PANTHER" id="PTHR10724">
    <property type="entry name" value="30S RIBOSOMAL PROTEIN S1"/>
    <property type="match status" value="1"/>
</dbReference>
<keyword evidence="5" id="KW-0687">Ribonucleoprotein</keyword>
<proteinExistence type="inferred from homology"/>
<evidence type="ECO:0000259" key="9">
    <source>
        <dbReference type="PROSITE" id="PS50126"/>
    </source>
</evidence>